<dbReference type="AlphaFoldDB" id="Q1IUT7"/>
<sequence length="155" mass="17431">MNPLFYRGDCTHMEKIKEVVEARSLFTEAAVDWSVMKWLSEKKRVRKTADACNATLDRVELEMQQGWSAELKTAYESLSGKDTDKIAPDAEKLAKSLKEAHDAAIAKRMEAEETFEKAEKRMSVSMAREGCQIAMAGWDLHEAAIKKSETAASKK</sequence>
<organism evidence="2 3">
    <name type="scientific">Koribacter versatilis (strain Ellin345)</name>
    <dbReference type="NCBI Taxonomy" id="204669"/>
    <lineage>
        <taxon>Bacteria</taxon>
        <taxon>Pseudomonadati</taxon>
        <taxon>Acidobacteriota</taxon>
        <taxon>Terriglobia</taxon>
        <taxon>Terriglobales</taxon>
        <taxon>Candidatus Korobacteraceae</taxon>
        <taxon>Candidatus Korobacter</taxon>
    </lineage>
</organism>
<dbReference type="EMBL" id="CP000360">
    <property type="protein sequence ID" value="ABF39363.1"/>
    <property type="molecule type" value="Genomic_DNA"/>
</dbReference>
<protein>
    <submittedName>
        <fullName evidence="2">Uncharacterized protein</fullName>
    </submittedName>
</protein>
<proteinExistence type="predicted"/>
<keyword evidence="1" id="KW-0175">Coiled coil</keyword>
<evidence type="ECO:0000256" key="1">
    <source>
        <dbReference type="SAM" id="Coils"/>
    </source>
</evidence>
<reference evidence="2 3" key="1">
    <citation type="journal article" date="2009" name="Appl. Environ. Microbiol.">
        <title>Three genomes from the phylum Acidobacteria provide insight into the lifestyles of these microorganisms in soils.</title>
        <authorList>
            <person name="Ward N.L."/>
            <person name="Challacombe J.F."/>
            <person name="Janssen P.H."/>
            <person name="Henrissat B."/>
            <person name="Coutinho P.M."/>
            <person name="Wu M."/>
            <person name="Xie G."/>
            <person name="Haft D.H."/>
            <person name="Sait M."/>
            <person name="Badger J."/>
            <person name="Barabote R.D."/>
            <person name="Bradley B."/>
            <person name="Brettin T.S."/>
            <person name="Brinkac L.M."/>
            <person name="Bruce D."/>
            <person name="Creasy T."/>
            <person name="Daugherty S.C."/>
            <person name="Davidsen T.M."/>
            <person name="DeBoy R.T."/>
            <person name="Detter J.C."/>
            <person name="Dodson R.J."/>
            <person name="Durkin A.S."/>
            <person name="Ganapathy A."/>
            <person name="Gwinn-Giglio M."/>
            <person name="Han C.S."/>
            <person name="Khouri H."/>
            <person name="Kiss H."/>
            <person name="Kothari S.P."/>
            <person name="Madupu R."/>
            <person name="Nelson K.E."/>
            <person name="Nelson W.C."/>
            <person name="Paulsen I."/>
            <person name="Penn K."/>
            <person name="Ren Q."/>
            <person name="Rosovitz M.J."/>
            <person name="Selengut J.D."/>
            <person name="Shrivastava S."/>
            <person name="Sullivan S.A."/>
            <person name="Tapia R."/>
            <person name="Thompson L.S."/>
            <person name="Watkins K.L."/>
            <person name="Yang Q."/>
            <person name="Yu C."/>
            <person name="Zafar N."/>
            <person name="Zhou L."/>
            <person name="Kuske C.R."/>
        </authorList>
    </citation>
    <scope>NUCLEOTIDE SEQUENCE [LARGE SCALE GENOMIC DNA]</scope>
    <source>
        <strain evidence="2 3">Ellin345</strain>
    </source>
</reference>
<evidence type="ECO:0000313" key="3">
    <source>
        <dbReference type="Proteomes" id="UP000002432"/>
    </source>
</evidence>
<name>Q1IUT7_KORVE</name>
<dbReference type="Proteomes" id="UP000002432">
    <property type="component" value="Chromosome"/>
</dbReference>
<evidence type="ECO:0000313" key="2">
    <source>
        <dbReference type="EMBL" id="ABF39363.1"/>
    </source>
</evidence>
<dbReference type="HOGENOM" id="CLU_1824048_0_0_0"/>
<dbReference type="EnsemblBacteria" id="ABF39363">
    <property type="protein sequence ID" value="ABF39363"/>
    <property type="gene ID" value="Acid345_0358"/>
</dbReference>
<dbReference type="eggNOG" id="ENOG502ZWFU">
    <property type="taxonomic scope" value="Bacteria"/>
</dbReference>
<dbReference type="STRING" id="204669.Acid345_0358"/>
<accession>Q1IUT7</accession>
<dbReference type="KEGG" id="aba:Acid345_0358"/>
<feature type="coiled-coil region" evidence="1">
    <location>
        <begin position="94"/>
        <end position="121"/>
    </location>
</feature>
<gene>
    <name evidence="2" type="ordered locus">Acid345_0358</name>
</gene>
<keyword evidence="3" id="KW-1185">Reference proteome</keyword>